<evidence type="ECO:0000313" key="3">
    <source>
        <dbReference type="Proteomes" id="UP001369086"/>
    </source>
</evidence>
<dbReference type="Proteomes" id="UP001369086">
    <property type="component" value="Unassembled WGS sequence"/>
</dbReference>
<evidence type="ECO:0000313" key="2">
    <source>
        <dbReference type="EMBL" id="KAK6469415.1"/>
    </source>
</evidence>
<organism evidence="2 3">
    <name type="scientific">Huso huso</name>
    <name type="common">Beluga</name>
    <name type="synonym">Acipenser huso</name>
    <dbReference type="NCBI Taxonomy" id="61971"/>
    <lineage>
        <taxon>Eukaryota</taxon>
        <taxon>Metazoa</taxon>
        <taxon>Chordata</taxon>
        <taxon>Craniata</taxon>
        <taxon>Vertebrata</taxon>
        <taxon>Euteleostomi</taxon>
        <taxon>Actinopterygii</taxon>
        <taxon>Chondrostei</taxon>
        <taxon>Acipenseriformes</taxon>
        <taxon>Acipenseridae</taxon>
        <taxon>Huso</taxon>
    </lineage>
</organism>
<name>A0ABR0YAE4_HUSHU</name>
<feature type="compositionally biased region" description="Basic and acidic residues" evidence="1">
    <location>
        <begin position="61"/>
        <end position="71"/>
    </location>
</feature>
<reference evidence="2 3" key="1">
    <citation type="submission" date="2021-05" db="EMBL/GenBank/DDBJ databases">
        <authorList>
            <person name="Zahm M."/>
            <person name="Klopp C."/>
            <person name="Cabau C."/>
            <person name="Kuhl H."/>
            <person name="Suciu R."/>
            <person name="Ciorpac M."/>
            <person name="Holostenco D."/>
            <person name="Gessner J."/>
            <person name="Wuertz S."/>
            <person name="Hohne C."/>
            <person name="Stock M."/>
            <person name="Gislard M."/>
            <person name="Lluch J."/>
            <person name="Milhes M."/>
            <person name="Lampietro C."/>
            <person name="Lopez Roques C."/>
            <person name="Donnadieu C."/>
            <person name="Du K."/>
            <person name="Schartl M."/>
            <person name="Guiguen Y."/>
        </authorList>
    </citation>
    <scope>NUCLEOTIDE SEQUENCE [LARGE SCALE GENOMIC DNA]</scope>
    <source>
        <strain evidence="2">Hh-F2</strain>
        <tissue evidence="2">Blood</tissue>
    </source>
</reference>
<protein>
    <submittedName>
        <fullName evidence="2">Uncharacterized protein</fullName>
    </submittedName>
</protein>
<evidence type="ECO:0000256" key="1">
    <source>
        <dbReference type="SAM" id="MobiDB-lite"/>
    </source>
</evidence>
<keyword evidence="3" id="KW-1185">Reference proteome</keyword>
<feature type="region of interest" description="Disordered" evidence="1">
    <location>
        <begin position="51"/>
        <end position="87"/>
    </location>
</feature>
<dbReference type="EMBL" id="JAHFZB010000039">
    <property type="protein sequence ID" value="KAK6469415.1"/>
    <property type="molecule type" value="Genomic_DNA"/>
</dbReference>
<proteinExistence type="predicted"/>
<feature type="compositionally biased region" description="Polar residues" evidence="1">
    <location>
        <begin position="51"/>
        <end position="60"/>
    </location>
</feature>
<sequence length="87" mass="9938">MQHCLPANVFKLQVLFSPYPSTQFLSQALFPQSQDKLVTLKHIPIIQASRVSSLQPTEELSQTKDSRHPWRETATSPPPTPRRTDKK</sequence>
<gene>
    <name evidence="2" type="ORF">HHUSO_G32351</name>
</gene>
<accession>A0ABR0YAE4</accession>
<comment type="caution">
    <text evidence="2">The sequence shown here is derived from an EMBL/GenBank/DDBJ whole genome shotgun (WGS) entry which is preliminary data.</text>
</comment>